<proteinExistence type="predicted"/>
<sequence length="183" mass="21217">MEQFKFHGNVVFLYEIYGRDIDYDTFIPAIDTSQFEPWYSSFPVVENGIHHCFTTYIRMRNSAVEESVKTNGSLSDSSSDSTKFDSRMYSFLLKKIFENHEEYLYLRLVEDIISNDALEADRTGPVVFLLVNKFLSHLLTYSANPWLYLDSAQVLESHIDEAFQNVLSLNGSEVASRPRNEIR</sequence>
<protein>
    <submittedName>
        <fullName evidence="1">Uncharacterized protein</fullName>
    </submittedName>
</protein>
<reference evidence="1 2" key="2">
    <citation type="journal article" date="2022" name="Mol. Ecol. Resour.">
        <title>The genomes of chicory, endive, great burdock and yacon provide insights into Asteraceae paleo-polyploidization history and plant inulin production.</title>
        <authorList>
            <person name="Fan W."/>
            <person name="Wang S."/>
            <person name="Wang H."/>
            <person name="Wang A."/>
            <person name="Jiang F."/>
            <person name="Liu H."/>
            <person name="Zhao H."/>
            <person name="Xu D."/>
            <person name="Zhang Y."/>
        </authorList>
    </citation>
    <scope>NUCLEOTIDE SEQUENCE [LARGE SCALE GENOMIC DNA]</scope>
    <source>
        <strain evidence="2">cv. Yunnan</strain>
        <tissue evidence="1">Leaves</tissue>
    </source>
</reference>
<reference evidence="2" key="1">
    <citation type="journal article" date="2022" name="Mol. Ecol. Resour.">
        <title>The genomes of chicory, endive, great burdock and yacon provide insights into Asteraceae palaeo-polyploidization history and plant inulin production.</title>
        <authorList>
            <person name="Fan W."/>
            <person name="Wang S."/>
            <person name="Wang H."/>
            <person name="Wang A."/>
            <person name="Jiang F."/>
            <person name="Liu H."/>
            <person name="Zhao H."/>
            <person name="Xu D."/>
            <person name="Zhang Y."/>
        </authorList>
    </citation>
    <scope>NUCLEOTIDE SEQUENCE [LARGE SCALE GENOMIC DNA]</scope>
    <source>
        <strain evidence="2">cv. Yunnan</strain>
    </source>
</reference>
<dbReference type="Proteomes" id="UP001056120">
    <property type="component" value="Linkage Group LG22"/>
</dbReference>
<gene>
    <name evidence="1" type="ORF">L1987_64775</name>
</gene>
<name>A0ACB9BSW6_9ASTR</name>
<organism evidence="1 2">
    <name type="scientific">Smallanthus sonchifolius</name>
    <dbReference type="NCBI Taxonomy" id="185202"/>
    <lineage>
        <taxon>Eukaryota</taxon>
        <taxon>Viridiplantae</taxon>
        <taxon>Streptophyta</taxon>
        <taxon>Embryophyta</taxon>
        <taxon>Tracheophyta</taxon>
        <taxon>Spermatophyta</taxon>
        <taxon>Magnoliopsida</taxon>
        <taxon>eudicotyledons</taxon>
        <taxon>Gunneridae</taxon>
        <taxon>Pentapetalae</taxon>
        <taxon>asterids</taxon>
        <taxon>campanulids</taxon>
        <taxon>Asterales</taxon>
        <taxon>Asteraceae</taxon>
        <taxon>Asteroideae</taxon>
        <taxon>Heliantheae alliance</taxon>
        <taxon>Millerieae</taxon>
        <taxon>Smallanthus</taxon>
    </lineage>
</organism>
<accession>A0ACB9BSW6</accession>
<evidence type="ECO:0000313" key="2">
    <source>
        <dbReference type="Proteomes" id="UP001056120"/>
    </source>
</evidence>
<dbReference type="EMBL" id="CM042039">
    <property type="protein sequence ID" value="KAI3725004.1"/>
    <property type="molecule type" value="Genomic_DNA"/>
</dbReference>
<evidence type="ECO:0000313" key="1">
    <source>
        <dbReference type="EMBL" id="KAI3725004.1"/>
    </source>
</evidence>
<keyword evidence="2" id="KW-1185">Reference proteome</keyword>
<comment type="caution">
    <text evidence="1">The sequence shown here is derived from an EMBL/GenBank/DDBJ whole genome shotgun (WGS) entry which is preliminary data.</text>
</comment>